<comment type="caution">
    <text evidence="2">The sequence shown here is derived from an EMBL/GenBank/DDBJ whole genome shotgun (WGS) entry which is preliminary data.</text>
</comment>
<dbReference type="EMBL" id="CAJHCP010000005">
    <property type="protein sequence ID" value="CAD6531724.1"/>
    <property type="molecule type" value="Genomic_DNA"/>
</dbReference>
<keyword evidence="1" id="KW-0732">Signal</keyword>
<evidence type="ECO:0000256" key="1">
    <source>
        <dbReference type="SAM" id="SignalP"/>
    </source>
</evidence>
<dbReference type="RefSeq" id="WP_201642623.1">
    <property type="nucleotide sequence ID" value="NZ_CAJHCP010000005.1"/>
</dbReference>
<protein>
    <submittedName>
        <fullName evidence="2">Uncharacterized protein</fullName>
    </submittedName>
</protein>
<proteinExistence type="predicted"/>
<feature type="signal peptide" evidence="1">
    <location>
        <begin position="1"/>
        <end position="31"/>
    </location>
</feature>
<feature type="chain" id="PRO_5045665950" evidence="1">
    <location>
        <begin position="32"/>
        <end position="126"/>
    </location>
</feature>
<gene>
    <name evidence="2" type="ORF">LMG28140_02536</name>
</gene>
<reference evidence="2 3" key="1">
    <citation type="submission" date="2020-10" db="EMBL/GenBank/DDBJ databases">
        <authorList>
            <person name="Peeters C."/>
        </authorList>
    </citation>
    <scope>NUCLEOTIDE SEQUENCE [LARGE SCALE GENOMIC DNA]</scope>
    <source>
        <strain evidence="2 3">LMG 28140</strain>
    </source>
</reference>
<name>A0ABM8NLL0_9BURK</name>
<dbReference type="Proteomes" id="UP000598032">
    <property type="component" value="Unassembled WGS sequence"/>
</dbReference>
<sequence length="126" mass="13053">MASAGRSFRAAHVFGAIMFAAWGVGSNPVGAATTAPQPFAWPASLTPIGNGYPKEGDACRRLGESPATADYLDHTATLIGCPGGADSVTVRAVLIDYRAHVVGTADGVTLISISNSFRQRPPPDRQ</sequence>
<keyword evidence="3" id="KW-1185">Reference proteome</keyword>
<evidence type="ECO:0000313" key="3">
    <source>
        <dbReference type="Proteomes" id="UP000598032"/>
    </source>
</evidence>
<accession>A0ABM8NLL0</accession>
<evidence type="ECO:0000313" key="2">
    <source>
        <dbReference type="EMBL" id="CAD6531724.1"/>
    </source>
</evidence>
<organism evidence="2 3">
    <name type="scientific">Paraburkholderia metrosideri</name>
    <dbReference type="NCBI Taxonomy" id="580937"/>
    <lineage>
        <taxon>Bacteria</taxon>
        <taxon>Pseudomonadati</taxon>
        <taxon>Pseudomonadota</taxon>
        <taxon>Betaproteobacteria</taxon>
        <taxon>Burkholderiales</taxon>
        <taxon>Burkholderiaceae</taxon>
        <taxon>Paraburkholderia</taxon>
    </lineage>
</organism>